<protein>
    <recommendedName>
        <fullName evidence="2">Transcription regulator PadR N-terminal domain-containing protein</fullName>
    </recommendedName>
</protein>
<reference evidence="1" key="1">
    <citation type="journal article" date="2014" name="Front. Microbiol.">
        <title>High frequency of phylogenetically diverse reductive dehalogenase-homologous genes in deep subseafloor sedimentary metagenomes.</title>
        <authorList>
            <person name="Kawai M."/>
            <person name="Futagami T."/>
            <person name="Toyoda A."/>
            <person name="Takaki Y."/>
            <person name="Nishi S."/>
            <person name="Hori S."/>
            <person name="Arai W."/>
            <person name="Tsubouchi T."/>
            <person name="Morono Y."/>
            <person name="Uchiyama I."/>
            <person name="Ito T."/>
            <person name="Fujiyama A."/>
            <person name="Inagaki F."/>
            <person name="Takami H."/>
        </authorList>
    </citation>
    <scope>NUCLEOTIDE SEQUENCE</scope>
    <source>
        <strain evidence="1">Expedition CK06-06</strain>
    </source>
</reference>
<evidence type="ECO:0008006" key="2">
    <source>
        <dbReference type="Google" id="ProtNLM"/>
    </source>
</evidence>
<dbReference type="EMBL" id="BARS01009243">
    <property type="protein sequence ID" value="GAF71897.1"/>
    <property type="molecule type" value="Genomic_DNA"/>
</dbReference>
<accession>X0S7H4</accession>
<feature type="non-terminal residue" evidence="1">
    <location>
        <position position="1"/>
    </location>
</feature>
<name>X0S7H4_9ZZZZ</name>
<sequence length="111" mass="13004">PLLAHLQEEKLIEPHPNEDPSLKRFALTEGGLKELEEHGRFAEHFRNRQICIHKIYWLLHRDMPEDLYESFSAFLEAVEETYMRVKASPEASERFKEVLGEASRRLTEIGA</sequence>
<comment type="caution">
    <text evidence="1">The sequence shown here is derived from an EMBL/GenBank/DDBJ whole genome shotgun (WGS) entry which is preliminary data.</text>
</comment>
<dbReference type="AlphaFoldDB" id="X0S7H4"/>
<proteinExistence type="predicted"/>
<evidence type="ECO:0000313" key="1">
    <source>
        <dbReference type="EMBL" id="GAF71897.1"/>
    </source>
</evidence>
<organism evidence="1">
    <name type="scientific">marine sediment metagenome</name>
    <dbReference type="NCBI Taxonomy" id="412755"/>
    <lineage>
        <taxon>unclassified sequences</taxon>
        <taxon>metagenomes</taxon>
        <taxon>ecological metagenomes</taxon>
    </lineage>
</organism>
<gene>
    <name evidence="1" type="ORF">S01H1_17422</name>
</gene>